<dbReference type="Proteomes" id="UP000472260">
    <property type="component" value="Unassembled WGS sequence"/>
</dbReference>
<reference evidence="3" key="2">
    <citation type="submission" date="2025-09" db="UniProtKB">
        <authorList>
            <consortium name="Ensembl"/>
        </authorList>
    </citation>
    <scope>IDENTIFICATION</scope>
</reference>
<evidence type="ECO:0000256" key="1">
    <source>
        <dbReference type="SAM" id="MobiDB-lite"/>
    </source>
</evidence>
<sequence length="409" mass="45770">QSEHPIWPQPYHPAAQDWLPTEDKTLKCSVFRIRGSIPASNYILLPKTSSQSLGLTGRYLYLLFRPSPNKHFIVQLDIAAEEGQVIRVSFSNMFKEFKSTATWLQFPFLCGAAHGSVYENTASTAKQGLVGPSPPNTRWTCLTMDLRYVLSIYLNRTHSHLKSVKLCADMSVKNIITSDLLFDPGLSFSEFRQSGVMLPDGTAPMPREMWFPVPKGQSWHNLYDYISPNGFSLFLFFLSVKRTKQRSAIQTKRLPELNYTHSGGSESPGSPGQRSQAGEQVTVVRADDAGVHVYAHCEDDVYNHTTDSEEEITVINAASPRPVSLSSDQPVKKPQKLYPDPILKLNRIIGFGGATMRCAVWSSDGEEVVYPCHAVIVSMTVSSGQQRFFIGHTDKVFLTNTHFYKITVI</sequence>
<dbReference type="AlphaFoldDB" id="A0A671LJY1"/>
<evidence type="ECO:0000313" key="3">
    <source>
        <dbReference type="Ensembl" id="ENSSANP00000020121.1"/>
    </source>
</evidence>
<dbReference type="InterPro" id="IPR007714">
    <property type="entry name" value="CFA20_dom"/>
</dbReference>
<keyword evidence="4" id="KW-1185">Reference proteome</keyword>
<dbReference type="Ensembl" id="ENSSANT00000021456.1">
    <property type="protein sequence ID" value="ENSSANP00000020121.1"/>
    <property type="gene ID" value="ENSSANG00000010505.1"/>
</dbReference>
<proteinExistence type="predicted"/>
<name>A0A671LJY1_9TELE</name>
<feature type="domain" description="CFA20" evidence="2">
    <location>
        <begin position="118"/>
        <end position="183"/>
    </location>
</feature>
<dbReference type="InterPro" id="IPR040441">
    <property type="entry name" value="CFA20/CFAP20DC"/>
</dbReference>
<reference evidence="3" key="1">
    <citation type="submission" date="2025-08" db="UniProtKB">
        <authorList>
            <consortium name="Ensembl"/>
        </authorList>
    </citation>
    <scope>IDENTIFICATION</scope>
</reference>
<evidence type="ECO:0000259" key="2">
    <source>
        <dbReference type="Pfam" id="PF05018"/>
    </source>
</evidence>
<organism evidence="3 4">
    <name type="scientific">Sinocyclocheilus anshuiensis</name>
    <dbReference type="NCBI Taxonomy" id="1608454"/>
    <lineage>
        <taxon>Eukaryota</taxon>
        <taxon>Metazoa</taxon>
        <taxon>Chordata</taxon>
        <taxon>Craniata</taxon>
        <taxon>Vertebrata</taxon>
        <taxon>Euteleostomi</taxon>
        <taxon>Actinopterygii</taxon>
        <taxon>Neopterygii</taxon>
        <taxon>Teleostei</taxon>
        <taxon>Ostariophysi</taxon>
        <taxon>Cypriniformes</taxon>
        <taxon>Cyprinidae</taxon>
        <taxon>Cyprininae</taxon>
        <taxon>Sinocyclocheilus</taxon>
    </lineage>
</organism>
<feature type="domain" description="CFA20" evidence="2">
    <location>
        <begin position="22"/>
        <end position="108"/>
    </location>
</feature>
<dbReference type="Pfam" id="PF05018">
    <property type="entry name" value="CFA20_dom"/>
    <property type="match status" value="2"/>
</dbReference>
<dbReference type="InterPro" id="IPR015943">
    <property type="entry name" value="WD40/YVTN_repeat-like_dom_sf"/>
</dbReference>
<evidence type="ECO:0000313" key="4">
    <source>
        <dbReference type="Proteomes" id="UP000472260"/>
    </source>
</evidence>
<feature type="compositionally biased region" description="Low complexity" evidence="1">
    <location>
        <begin position="262"/>
        <end position="272"/>
    </location>
</feature>
<accession>A0A671LJY1</accession>
<protein>
    <recommendedName>
        <fullName evidence="2">CFA20 domain-containing protein</fullName>
    </recommendedName>
</protein>
<feature type="region of interest" description="Disordered" evidence="1">
    <location>
        <begin position="251"/>
        <end position="279"/>
    </location>
</feature>
<dbReference type="Gene3D" id="2.130.10.10">
    <property type="entry name" value="YVTN repeat-like/Quinoprotein amine dehydrogenase"/>
    <property type="match status" value="2"/>
</dbReference>
<dbReference type="PANTHER" id="PTHR12458">
    <property type="entry name" value="ORF PROTEIN"/>
    <property type="match status" value="1"/>
</dbReference>